<evidence type="ECO:0000313" key="2">
    <source>
        <dbReference type="Proteomes" id="UP000219972"/>
    </source>
</evidence>
<proteinExistence type="predicted"/>
<reference evidence="1 2" key="1">
    <citation type="submission" date="2017-09" db="EMBL/GenBank/DDBJ databases">
        <title>Comparative genomics of rhizobia isolated from Phaseolus vulgaris in China.</title>
        <authorList>
            <person name="Tong W."/>
        </authorList>
    </citation>
    <scope>NUCLEOTIDE SEQUENCE [LARGE SCALE GENOMIC DNA]</scope>
    <source>
        <strain evidence="1 2">Y27</strain>
    </source>
</reference>
<evidence type="ECO:0000313" key="1">
    <source>
        <dbReference type="EMBL" id="PDS49748.1"/>
    </source>
</evidence>
<name>A0ABX4J3J1_9HYPH</name>
<organism evidence="1 2">
    <name type="scientific">Rhizobium anhuiense</name>
    <dbReference type="NCBI Taxonomy" id="1184720"/>
    <lineage>
        <taxon>Bacteria</taxon>
        <taxon>Pseudomonadati</taxon>
        <taxon>Pseudomonadota</taxon>
        <taxon>Alphaproteobacteria</taxon>
        <taxon>Hyphomicrobiales</taxon>
        <taxon>Rhizobiaceae</taxon>
        <taxon>Rhizobium/Agrobacterium group</taxon>
        <taxon>Rhizobium</taxon>
    </lineage>
</organism>
<dbReference type="RefSeq" id="WP_097543960.1">
    <property type="nucleotide sequence ID" value="NZ_NWSL01000014.1"/>
</dbReference>
<evidence type="ECO:0008006" key="3">
    <source>
        <dbReference type="Google" id="ProtNLM"/>
    </source>
</evidence>
<keyword evidence="2" id="KW-1185">Reference proteome</keyword>
<protein>
    <recommendedName>
        <fullName evidence="3">GIY-YIG nuclease family protein</fullName>
    </recommendedName>
</protein>
<gene>
    <name evidence="1" type="ORF">CO662_22005</name>
</gene>
<dbReference type="Proteomes" id="UP000219972">
    <property type="component" value="Unassembled WGS sequence"/>
</dbReference>
<accession>A0ABX4J3J1</accession>
<sequence length="283" mass="31945">MRLFATRVWGNPIDGKTPMATFGTEGHMARLLAISSPGDRLVFVGTKTERTPPELRGRILGMAEFGRLRLRTLDYFTKAELDPRDFDARGNFKFPHGVPIVRGWVFASQEMANDVLTQRLTMLATPGVEELTSPNDIARILAMHSDYFEPPPNQQFDQMRRINDALKPTTGPTPSNATYEVEKSAMETSWTYAMRFGTTKIWKVGHTSSVPGRLDEINKHIPFEIGIAKWDITLTQKWPDAVTAHAMEQKLFELLHAKRTTGERVNCTENELLSAWQRAVAGE</sequence>
<comment type="caution">
    <text evidence="1">The sequence shown here is derived from an EMBL/GenBank/DDBJ whole genome shotgun (WGS) entry which is preliminary data.</text>
</comment>
<dbReference type="EMBL" id="NWSL01000014">
    <property type="protein sequence ID" value="PDS49748.1"/>
    <property type="molecule type" value="Genomic_DNA"/>
</dbReference>